<keyword evidence="5" id="KW-0540">Nuclease</keyword>
<evidence type="ECO:0000256" key="3">
    <source>
        <dbReference type="SAM" id="MobiDB-lite"/>
    </source>
</evidence>
<evidence type="ECO:0000313" key="5">
    <source>
        <dbReference type="EMBL" id="RKF63707.1"/>
    </source>
</evidence>
<accession>A0A420I231</accession>
<dbReference type="GO" id="GO:0000379">
    <property type="term" value="P:tRNA-type intron splice site recognition and cleavage"/>
    <property type="evidence" value="ECO:0007669"/>
    <property type="project" value="TreeGrafter"/>
</dbReference>
<dbReference type="AlphaFoldDB" id="A0A420I231"/>
<proteinExistence type="inferred from homology"/>
<name>A0A420I231_9PEZI</name>
<feature type="compositionally biased region" description="Basic and acidic residues" evidence="3">
    <location>
        <begin position="46"/>
        <end position="58"/>
    </location>
</feature>
<feature type="region of interest" description="Disordered" evidence="3">
    <location>
        <begin position="1"/>
        <end position="24"/>
    </location>
</feature>
<evidence type="ECO:0000256" key="2">
    <source>
        <dbReference type="ARBA" id="ARBA00022694"/>
    </source>
</evidence>
<evidence type="ECO:0000313" key="6">
    <source>
        <dbReference type="Proteomes" id="UP000285405"/>
    </source>
</evidence>
<feature type="domain" description="tRNA-splicing endonuclease subunit Sen54 N-terminal" evidence="4">
    <location>
        <begin position="72"/>
        <end position="164"/>
    </location>
</feature>
<dbReference type="GO" id="GO:0000214">
    <property type="term" value="C:tRNA-intron endonuclease complex"/>
    <property type="evidence" value="ECO:0007669"/>
    <property type="project" value="TreeGrafter"/>
</dbReference>
<protein>
    <submittedName>
        <fullName evidence="5">Putative tRNA-splicing endonuclease subunit tsp-5</fullName>
    </submittedName>
</protein>
<dbReference type="PANTHER" id="PTHR21027">
    <property type="entry name" value="TRNA-SPLICING ENDONUCLEASE SUBUNIT SEN54"/>
    <property type="match status" value="1"/>
</dbReference>
<comment type="caution">
    <text evidence="5">The sequence shown here is derived from an EMBL/GenBank/DDBJ whole genome shotgun (WGS) entry which is preliminary data.</text>
</comment>
<dbReference type="Pfam" id="PF12928">
    <property type="entry name" value="tRNA_int_end_N2"/>
    <property type="match status" value="1"/>
</dbReference>
<organism evidence="5 6">
    <name type="scientific">Golovinomyces cichoracearum</name>
    <dbReference type="NCBI Taxonomy" id="62708"/>
    <lineage>
        <taxon>Eukaryota</taxon>
        <taxon>Fungi</taxon>
        <taxon>Dikarya</taxon>
        <taxon>Ascomycota</taxon>
        <taxon>Pezizomycotina</taxon>
        <taxon>Leotiomycetes</taxon>
        <taxon>Erysiphales</taxon>
        <taxon>Erysiphaceae</taxon>
        <taxon>Golovinomyces</taxon>
    </lineage>
</organism>
<sequence length="442" mass="50123">MEIQEEDDLSIGQEFQSCEEDDPTDEIVDFRFANSASVKSGGQLPKRGEKDFEQHGTKNQESLLESSRKAMYDALTHVRSHTPKNHIRGFYYGDTGQRIILDEIFDHEARNGLQEDHVVLVESVKGPHFKTIGKMTTKQKNPTLWLLPEEALYLVERGFLDLWWPPEKLDTVKIPNEDGENDEGTPMSLQAAYALLIGDDNEKGKISLDRFTVYGNLRRTGYVVQRAPDLNIINDTKTDAIFRASIFTSPETLFAWLFGSLFSKKNEHHYYGPLVLPGMYRSYNSIYQNLAVIPKHKPMLVPSDSALDPEFPYRVVFYLWKGDNLKSFTKKNPGNPDFRIAIVDAHSVPIPSLSQMTALLNSTPFNPPDLEKLGGPGKIYQRLKHGWRNSILAVVDQGVISYLKLVEGAFGEEIMYQRFDKSGLQGTKRGYCGRGRGRGRGR</sequence>
<keyword evidence="2" id="KW-0819">tRNA processing</keyword>
<evidence type="ECO:0000259" key="4">
    <source>
        <dbReference type="Pfam" id="PF12928"/>
    </source>
</evidence>
<gene>
    <name evidence="5" type="ORF">GcC1_137012</name>
</gene>
<keyword evidence="5" id="KW-0378">Hydrolase</keyword>
<dbReference type="InterPro" id="IPR024337">
    <property type="entry name" value="tRNA_splic_suSen54"/>
</dbReference>
<dbReference type="PANTHER" id="PTHR21027:SF1">
    <property type="entry name" value="TRNA-SPLICING ENDONUCLEASE SUBUNIT SEN54"/>
    <property type="match status" value="1"/>
</dbReference>
<dbReference type="OrthoDB" id="408683at2759"/>
<evidence type="ECO:0000256" key="1">
    <source>
        <dbReference type="ARBA" id="ARBA00005736"/>
    </source>
</evidence>
<comment type="similarity">
    <text evidence="1">Belongs to the SEN54 family.</text>
</comment>
<reference evidence="5 6" key="1">
    <citation type="journal article" date="2018" name="BMC Genomics">
        <title>Comparative genome analyses reveal sequence features reflecting distinct modes of host-adaptation between dicot and monocot powdery mildew.</title>
        <authorList>
            <person name="Wu Y."/>
            <person name="Ma X."/>
            <person name="Pan Z."/>
            <person name="Kale S.D."/>
            <person name="Song Y."/>
            <person name="King H."/>
            <person name="Zhang Q."/>
            <person name="Presley C."/>
            <person name="Deng X."/>
            <person name="Wei C.I."/>
            <person name="Xiao S."/>
        </authorList>
    </citation>
    <scope>NUCLEOTIDE SEQUENCE [LARGE SCALE GENOMIC DNA]</scope>
    <source>
        <strain evidence="5">UCSC1</strain>
    </source>
</reference>
<feature type="region of interest" description="Disordered" evidence="3">
    <location>
        <begin position="38"/>
        <end position="62"/>
    </location>
</feature>
<keyword evidence="5" id="KW-0255">Endonuclease</keyword>
<dbReference type="Proteomes" id="UP000285405">
    <property type="component" value="Unassembled WGS sequence"/>
</dbReference>
<dbReference type="EMBL" id="MCBR01013735">
    <property type="protein sequence ID" value="RKF63707.1"/>
    <property type="molecule type" value="Genomic_DNA"/>
</dbReference>
<dbReference type="GO" id="GO:0004519">
    <property type="term" value="F:endonuclease activity"/>
    <property type="evidence" value="ECO:0007669"/>
    <property type="project" value="UniProtKB-KW"/>
</dbReference>
<dbReference type="InterPro" id="IPR024336">
    <property type="entry name" value="tRNA_splic_suSen54_N"/>
</dbReference>